<dbReference type="GO" id="GO:0004497">
    <property type="term" value="F:monooxygenase activity"/>
    <property type="evidence" value="ECO:0007669"/>
    <property type="project" value="UniProtKB-KW"/>
</dbReference>
<keyword evidence="2" id="KW-0560">Oxidoreductase</keyword>
<dbReference type="InterPro" id="IPR036396">
    <property type="entry name" value="Cyt_P450_sf"/>
</dbReference>
<evidence type="ECO:0000313" key="4">
    <source>
        <dbReference type="Proteomes" id="UP000499080"/>
    </source>
</evidence>
<dbReference type="OrthoDB" id="3934656at2759"/>
<keyword evidence="4" id="KW-1185">Reference proteome</keyword>
<dbReference type="PANTHER" id="PTHR24305">
    <property type="entry name" value="CYTOCHROME P450"/>
    <property type="match status" value="1"/>
</dbReference>
<comment type="caution">
    <text evidence="3">The sequence shown here is derived from an EMBL/GenBank/DDBJ whole genome shotgun (WGS) entry which is preliminary data.</text>
</comment>
<dbReference type="Pfam" id="PF00067">
    <property type="entry name" value="p450"/>
    <property type="match status" value="1"/>
</dbReference>
<dbReference type="SUPFAM" id="SSF48264">
    <property type="entry name" value="Cytochrome P450"/>
    <property type="match status" value="1"/>
</dbReference>
<name>A0A4Y2LL66_ARAVE</name>
<accession>A0A4Y2LL66</accession>
<sequence length="154" mass="17696">MATLQQKASLASLWFHESKSIVTVQRYFCQECRNCRSPSGYTIPKGTGCAVFIYFLHRDKAVFPDPDAFIPERFLPVYRRAQLLSQPGKGNVLITSLLKWKYRSSCLPFEEISPSNLWTKEARYDRCPEALSNRPLPFASGSDPHRMKGVMNFR</sequence>
<gene>
    <name evidence="3" type="ORF">AVEN_39752_1</name>
</gene>
<dbReference type="GO" id="GO:0020037">
    <property type="term" value="F:heme binding"/>
    <property type="evidence" value="ECO:0007669"/>
    <property type="project" value="InterPro"/>
</dbReference>
<dbReference type="GO" id="GO:0016705">
    <property type="term" value="F:oxidoreductase activity, acting on paired donors, with incorporation or reduction of molecular oxygen"/>
    <property type="evidence" value="ECO:0007669"/>
    <property type="project" value="InterPro"/>
</dbReference>
<dbReference type="Gene3D" id="1.10.630.10">
    <property type="entry name" value="Cytochrome P450"/>
    <property type="match status" value="1"/>
</dbReference>
<dbReference type="InterPro" id="IPR001128">
    <property type="entry name" value="Cyt_P450"/>
</dbReference>
<dbReference type="Proteomes" id="UP000499080">
    <property type="component" value="Unassembled WGS sequence"/>
</dbReference>
<dbReference type="AlphaFoldDB" id="A0A4Y2LL66"/>
<comment type="similarity">
    <text evidence="1">Belongs to the cytochrome P450 family.</text>
</comment>
<dbReference type="InterPro" id="IPR050121">
    <property type="entry name" value="Cytochrome_P450_monoxygenase"/>
</dbReference>
<dbReference type="PANTHER" id="PTHR24305:SF166">
    <property type="entry name" value="CYTOCHROME P450 12A4, MITOCHONDRIAL-RELATED"/>
    <property type="match status" value="1"/>
</dbReference>
<reference evidence="3 4" key="1">
    <citation type="journal article" date="2019" name="Sci. Rep.">
        <title>Orb-weaving spider Araneus ventricosus genome elucidates the spidroin gene catalogue.</title>
        <authorList>
            <person name="Kono N."/>
            <person name="Nakamura H."/>
            <person name="Ohtoshi R."/>
            <person name="Moran D.A.P."/>
            <person name="Shinohara A."/>
            <person name="Yoshida Y."/>
            <person name="Fujiwara M."/>
            <person name="Mori M."/>
            <person name="Tomita M."/>
            <person name="Arakawa K."/>
        </authorList>
    </citation>
    <scope>NUCLEOTIDE SEQUENCE [LARGE SCALE GENOMIC DNA]</scope>
</reference>
<evidence type="ECO:0000256" key="1">
    <source>
        <dbReference type="ARBA" id="ARBA00010617"/>
    </source>
</evidence>
<keyword evidence="2" id="KW-0503">Monooxygenase</keyword>
<evidence type="ECO:0000256" key="2">
    <source>
        <dbReference type="ARBA" id="ARBA00023033"/>
    </source>
</evidence>
<organism evidence="3 4">
    <name type="scientific">Araneus ventricosus</name>
    <name type="common">Orbweaver spider</name>
    <name type="synonym">Epeira ventricosa</name>
    <dbReference type="NCBI Taxonomy" id="182803"/>
    <lineage>
        <taxon>Eukaryota</taxon>
        <taxon>Metazoa</taxon>
        <taxon>Ecdysozoa</taxon>
        <taxon>Arthropoda</taxon>
        <taxon>Chelicerata</taxon>
        <taxon>Arachnida</taxon>
        <taxon>Araneae</taxon>
        <taxon>Araneomorphae</taxon>
        <taxon>Entelegynae</taxon>
        <taxon>Araneoidea</taxon>
        <taxon>Araneidae</taxon>
        <taxon>Araneus</taxon>
    </lineage>
</organism>
<dbReference type="GO" id="GO:0005506">
    <property type="term" value="F:iron ion binding"/>
    <property type="evidence" value="ECO:0007669"/>
    <property type="project" value="InterPro"/>
</dbReference>
<protein>
    <submittedName>
        <fullName evidence="3">Uncharacterized protein</fullName>
    </submittedName>
</protein>
<dbReference type="EMBL" id="BGPR01006036">
    <property type="protein sequence ID" value="GBN15531.1"/>
    <property type="molecule type" value="Genomic_DNA"/>
</dbReference>
<evidence type="ECO:0000313" key="3">
    <source>
        <dbReference type="EMBL" id="GBN15531.1"/>
    </source>
</evidence>
<proteinExistence type="inferred from homology"/>